<feature type="compositionally biased region" description="Basic and acidic residues" evidence="2">
    <location>
        <begin position="907"/>
        <end position="918"/>
    </location>
</feature>
<accession>A0A507DBA8</accession>
<evidence type="ECO:0000313" key="3">
    <source>
        <dbReference type="EMBL" id="TPX48766.1"/>
    </source>
</evidence>
<dbReference type="VEuPathDB" id="FungiDB:SeMB42_g00329"/>
<keyword evidence="1" id="KW-0175">Coiled coil</keyword>
<evidence type="ECO:0000256" key="2">
    <source>
        <dbReference type="SAM" id="MobiDB-lite"/>
    </source>
</evidence>
<comment type="caution">
    <text evidence="3">The sequence shown here is derived from an EMBL/GenBank/DDBJ whole genome shotgun (WGS) entry which is preliminary data.</text>
</comment>
<feature type="compositionally biased region" description="Polar residues" evidence="2">
    <location>
        <begin position="18"/>
        <end position="28"/>
    </location>
</feature>
<feature type="region of interest" description="Disordered" evidence="2">
    <location>
        <begin position="906"/>
        <end position="929"/>
    </location>
</feature>
<protein>
    <submittedName>
        <fullName evidence="3">Uncharacterized protein</fullName>
    </submittedName>
</protein>
<evidence type="ECO:0000256" key="1">
    <source>
        <dbReference type="SAM" id="Coils"/>
    </source>
</evidence>
<sequence>MASRSRSEPQLHYFVNASRRSSVSTPLNSVLAVPSSGHRDPPPQVTSTSSLALHAGLNDAAVNDPSTHSSSSTHPSPRSKDLLGVGLRLKNRPAPKKYSSSKSTECLSDPKTRYANSIKRVYEATERARHHAKENLLIWDQTDSTSHTRKVRSETDLVNDKFQSEFPRTSLYIRELQLNGLSFLKSKLDTAFTRFSTNLNRKHTDTASFPSILTEYFQDYSQAITRYLESCSVNVYPIEYSKPHVKLLNMLSATEPLSNHVKMLCAILNFDHLYLLCMDFFRKREIFFDKFALDFGRLEEENSLLKDVLAQGASSGKPIDVMVRQAFGTLYCSTRSRVETASKSTSASDNDFTLEQKQQHSAEPPIPKKRGVKFADDIEMADIESVEVDKTSMHSSPPPPSTLNLFGTLSVQTDPASVRDVSIQVETPNKAQAECLRLKQAFDSLNKQHTTTIRNHEEEKIALQVTHMNAQKDLTVSLEAQRGNANAAQSKVLELELKLAEIQLACDTKLAESKRGWEDERRVNEERHTVLFSEKEALHLEVESLRKRLTETEALSCVKVQCLDKSTSVEDLHSSSGHDSLISHLTVGPPLTPAQENTPQSQILPHSIESSMSRFPGLNEQEACCTCSCISGAIQNSPDRDSSESLTKLETELHAEKKETLSLREKVMHLESQVQCLVLESHKSANVSTNQEQTSNGQYLGLLGLLNMERRTWMAERDEMKHSIDQYQSYVKELEDQLRVLLIPQGEKSFSLSEEYDMWLRDRISANTLKIGVFEQENNRLRELRLKRTDIIASNAIFDDDGPETAPTSRVNSAKLRTRQVLAAAIANQPKRTLTKGEVLELDMRHAATQETHPSFKELAPAPFHASKHKRCIADPVVLLLPSHQIPVDMTAYPYEELKKYAVPRAAENKVSEDDVKHTRPGTGGTSRSNVKWAHDAVVSDVVDAWNARSSRPTSAASTFATLSRSSRTTSRAASANTYRWS</sequence>
<gene>
    <name evidence="3" type="ORF">SeLEV6574_g01865</name>
</gene>
<feature type="region of interest" description="Disordered" evidence="2">
    <location>
        <begin position="949"/>
        <end position="982"/>
    </location>
</feature>
<proteinExistence type="predicted"/>
<feature type="region of interest" description="Disordered" evidence="2">
    <location>
        <begin position="342"/>
        <end position="371"/>
    </location>
</feature>
<feature type="compositionally biased region" description="Polar residues" evidence="2">
    <location>
        <begin position="342"/>
        <end position="361"/>
    </location>
</feature>
<organism evidence="3 4">
    <name type="scientific">Synchytrium endobioticum</name>
    <dbReference type="NCBI Taxonomy" id="286115"/>
    <lineage>
        <taxon>Eukaryota</taxon>
        <taxon>Fungi</taxon>
        <taxon>Fungi incertae sedis</taxon>
        <taxon>Chytridiomycota</taxon>
        <taxon>Chytridiomycota incertae sedis</taxon>
        <taxon>Chytridiomycetes</taxon>
        <taxon>Synchytriales</taxon>
        <taxon>Synchytriaceae</taxon>
        <taxon>Synchytrium</taxon>
    </lineage>
</organism>
<feature type="compositionally biased region" description="Low complexity" evidence="2">
    <location>
        <begin position="65"/>
        <end position="76"/>
    </location>
</feature>
<dbReference type="Proteomes" id="UP000320475">
    <property type="component" value="Unassembled WGS sequence"/>
</dbReference>
<dbReference type="EMBL" id="QEAM01000046">
    <property type="protein sequence ID" value="TPX48766.1"/>
    <property type="molecule type" value="Genomic_DNA"/>
</dbReference>
<feature type="coiled-coil region" evidence="1">
    <location>
        <begin position="453"/>
        <end position="505"/>
    </location>
</feature>
<name>A0A507DBA8_9FUNG</name>
<dbReference type="OrthoDB" id="2138102at2759"/>
<dbReference type="AlphaFoldDB" id="A0A507DBA8"/>
<feature type="region of interest" description="Disordered" evidence="2">
    <location>
        <begin position="1"/>
        <end position="106"/>
    </location>
</feature>
<evidence type="ECO:0000313" key="4">
    <source>
        <dbReference type="Proteomes" id="UP000320475"/>
    </source>
</evidence>
<reference evidence="3 4" key="1">
    <citation type="journal article" date="2019" name="Sci. Rep.">
        <title>Comparative genomics of chytrid fungi reveal insights into the obligate biotrophic and pathogenic lifestyle of Synchytrium endobioticum.</title>
        <authorList>
            <person name="van de Vossenberg B.T.L.H."/>
            <person name="Warris S."/>
            <person name="Nguyen H.D.T."/>
            <person name="van Gent-Pelzer M.P.E."/>
            <person name="Joly D.L."/>
            <person name="van de Geest H.C."/>
            <person name="Bonants P.J.M."/>
            <person name="Smith D.S."/>
            <person name="Levesque C.A."/>
            <person name="van der Lee T.A.J."/>
        </authorList>
    </citation>
    <scope>NUCLEOTIDE SEQUENCE [LARGE SCALE GENOMIC DNA]</scope>
    <source>
        <strain evidence="3 4">LEV6574</strain>
    </source>
</reference>